<feature type="compositionally biased region" description="Basic residues" evidence="1">
    <location>
        <begin position="72"/>
        <end position="85"/>
    </location>
</feature>
<protein>
    <submittedName>
        <fullName evidence="2">Uncharacterized protein</fullName>
    </submittedName>
</protein>
<proteinExistence type="predicted"/>
<dbReference type="PANTHER" id="PTHR33054:SF9">
    <property type="entry name" value="CCHC-TYPE DOMAIN-CONTAINING PROTEIN"/>
    <property type="match status" value="1"/>
</dbReference>
<reference evidence="2 3" key="1">
    <citation type="submission" date="2014-04" db="EMBL/GenBank/DDBJ databases">
        <authorList>
            <consortium name="International Citrus Genome Consortium"/>
            <person name="Gmitter F."/>
            <person name="Chen C."/>
            <person name="Farmerie W."/>
            <person name="Harkins T."/>
            <person name="Desany B."/>
            <person name="Mohiuddin M."/>
            <person name="Kodira C."/>
            <person name="Borodovsky M."/>
            <person name="Lomsadze A."/>
            <person name="Burns P."/>
            <person name="Jenkins J."/>
            <person name="Prochnik S."/>
            <person name="Shu S."/>
            <person name="Chapman J."/>
            <person name="Pitluck S."/>
            <person name="Schmutz J."/>
            <person name="Rokhsar D."/>
        </authorList>
    </citation>
    <scope>NUCLEOTIDE SEQUENCE</scope>
</reference>
<dbReference type="Proteomes" id="UP000027120">
    <property type="component" value="Unassembled WGS sequence"/>
</dbReference>
<gene>
    <name evidence="2" type="ORF">CISIN_1g042144mg</name>
</gene>
<evidence type="ECO:0000256" key="1">
    <source>
        <dbReference type="SAM" id="MobiDB-lite"/>
    </source>
</evidence>
<dbReference type="EMBL" id="KK791366">
    <property type="protein sequence ID" value="KDO37249.1"/>
    <property type="molecule type" value="Genomic_DNA"/>
</dbReference>
<organism evidence="2 3">
    <name type="scientific">Citrus sinensis</name>
    <name type="common">Sweet orange</name>
    <name type="synonym">Citrus aurantium var. sinensis</name>
    <dbReference type="NCBI Taxonomy" id="2711"/>
    <lineage>
        <taxon>Eukaryota</taxon>
        <taxon>Viridiplantae</taxon>
        <taxon>Streptophyta</taxon>
        <taxon>Embryophyta</taxon>
        <taxon>Tracheophyta</taxon>
        <taxon>Spermatophyta</taxon>
        <taxon>Magnoliopsida</taxon>
        <taxon>eudicotyledons</taxon>
        <taxon>Gunneridae</taxon>
        <taxon>Pentapetalae</taxon>
        <taxon>rosids</taxon>
        <taxon>malvids</taxon>
        <taxon>Sapindales</taxon>
        <taxon>Rutaceae</taxon>
        <taxon>Aurantioideae</taxon>
        <taxon>Citrus</taxon>
    </lineage>
</organism>
<sequence length="92" mass="10985">MIPFSQYIYGELAAEVVAEGLNLCSDFKLKRQLEKQNVTVKQALGDFCQQFRYEDLKSVNWRKSEKPQQNAPHRRTERYSKKRYQKKSEPKQ</sequence>
<feature type="region of interest" description="Disordered" evidence="1">
    <location>
        <begin position="62"/>
        <end position="92"/>
    </location>
</feature>
<dbReference type="PANTHER" id="PTHR33054">
    <property type="entry name" value="CCHC-TYPE DOMAIN-CONTAINING PROTEIN"/>
    <property type="match status" value="1"/>
</dbReference>
<evidence type="ECO:0000313" key="2">
    <source>
        <dbReference type="EMBL" id="KDO37249.1"/>
    </source>
</evidence>
<keyword evidence="3" id="KW-1185">Reference proteome</keyword>
<accession>A0A067D2S1</accession>
<evidence type="ECO:0000313" key="3">
    <source>
        <dbReference type="Proteomes" id="UP000027120"/>
    </source>
</evidence>
<name>A0A067D2S1_CITSI</name>
<dbReference type="AlphaFoldDB" id="A0A067D2S1"/>